<feature type="domain" description="Bacteriophage T5 Orf172 DNA-binding" evidence="2">
    <location>
        <begin position="219"/>
        <end position="307"/>
    </location>
</feature>
<evidence type="ECO:0000256" key="1">
    <source>
        <dbReference type="SAM" id="MobiDB-lite"/>
    </source>
</evidence>
<evidence type="ECO:0000259" key="2">
    <source>
        <dbReference type="SMART" id="SM00974"/>
    </source>
</evidence>
<feature type="compositionally biased region" description="Polar residues" evidence="1">
    <location>
        <begin position="24"/>
        <end position="34"/>
    </location>
</feature>
<evidence type="ECO:0000313" key="3">
    <source>
        <dbReference type="EMBL" id="KAF2455096.1"/>
    </source>
</evidence>
<dbReference type="Pfam" id="PF10544">
    <property type="entry name" value="T5orf172"/>
    <property type="match status" value="1"/>
</dbReference>
<dbReference type="SMART" id="SM00974">
    <property type="entry name" value="T5orf172"/>
    <property type="match status" value="1"/>
</dbReference>
<dbReference type="Proteomes" id="UP000799766">
    <property type="component" value="Unassembled WGS sequence"/>
</dbReference>
<proteinExistence type="predicted"/>
<dbReference type="InterPro" id="IPR018306">
    <property type="entry name" value="Phage_T5_Orf172_DNA-bd"/>
</dbReference>
<protein>
    <recommendedName>
        <fullName evidence="2">Bacteriophage T5 Orf172 DNA-binding domain-containing protein</fullName>
    </recommendedName>
</protein>
<accession>A0A6A6NTN2</accession>
<feature type="region of interest" description="Disordered" evidence="1">
    <location>
        <begin position="69"/>
        <end position="187"/>
    </location>
</feature>
<organism evidence="3 4">
    <name type="scientific">Lineolata rhizophorae</name>
    <dbReference type="NCBI Taxonomy" id="578093"/>
    <lineage>
        <taxon>Eukaryota</taxon>
        <taxon>Fungi</taxon>
        <taxon>Dikarya</taxon>
        <taxon>Ascomycota</taxon>
        <taxon>Pezizomycotina</taxon>
        <taxon>Dothideomycetes</taxon>
        <taxon>Dothideomycetes incertae sedis</taxon>
        <taxon>Lineolatales</taxon>
        <taxon>Lineolataceae</taxon>
        <taxon>Lineolata</taxon>
    </lineage>
</organism>
<feature type="compositionally biased region" description="Polar residues" evidence="1">
    <location>
        <begin position="1"/>
        <end position="14"/>
    </location>
</feature>
<feature type="compositionally biased region" description="Basic and acidic residues" evidence="1">
    <location>
        <begin position="116"/>
        <end position="142"/>
    </location>
</feature>
<name>A0A6A6NTN2_9PEZI</name>
<dbReference type="PANTHER" id="PTHR28094:SF1">
    <property type="entry name" value="MEIOTICALLY UP-REGULATED GENE 113 PROTEIN"/>
    <property type="match status" value="1"/>
</dbReference>
<evidence type="ECO:0000313" key="4">
    <source>
        <dbReference type="Proteomes" id="UP000799766"/>
    </source>
</evidence>
<dbReference type="OrthoDB" id="3925842at2759"/>
<feature type="region of interest" description="Disordered" evidence="1">
    <location>
        <begin position="1"/>
        <end position="34"/>
    </location>
</feature>
<dbReference type="InterPro" id="IPR053006">
    <property type="entry name" value="Meiosis_regulatory"/>
</dbReference>
<keyword evidence="4" id="KW-1185">Reference proteome</keyword>
<sequence>MEETLQQRASGSTSRPDDADAPQGQPTTPSSQGQQFDELVSILFCAQHRTWKNVLPLLRDWLPSVNGPSALGITTPPETPEEQKNEPEFPQDATCEGTDLSSNMERGHVSASPPLCEDKQDDRRNEENVPEKEDDHRGEASELRNSSTAAHAALDTPTHKPKGRQEKGHGNRPGPTSRPSSQEKPNVYKRIISEVREPVTGEDYKKDATGDVYVFILKNSDQRLVKIGFTTTTFEHRKGGIQESDKVMLEIVPDPEKRRISTYRKLERLVHMELHEAQKIFRDRNGSSHREYFDIDPADALETVQFWRRFLLQNPYNEGGELKACFRERIVRLEEYLKIRLDVFRNHHDRRQHLQQYLFDPTLIRLKEKAARFLLPRILLLARLWFLPAHMGIDIFFLSTSCKILLSSGKQNEAQYLGCGGQFLFLPVLH</sequence>
<dbReference type="AlphaFoldDB" id="A0A6A6NTN2"/>
<reference evidence="3" key="1">
    <citation type="journal article" date="2020" name="Stud. Mycol.">
        <title>101 Dothideomycetes genomes: a test case for predicting lifestyles and emergence of pathogens.</title>
        <authorList>
            <person name="Haridas S."/>
            <person name="Albert R."/>
            <person name="Binder M."/>
            <person name="Bloem J."/>
            <person name="Labutti K."/>
            <person name="Salamov A."/>
            <person name="Andreopoulos B."/>
            <person name="Baker S."/>
            <person name="Barry K."/>
            <person name="Bills G."/>
            <person name="Bluhm B."/>
            <person name="Cannon C."/>
            <person name="Castanera R."/>
            <person name="Culley D."/>
            <person name="Daum C."/>
            <person name="Ezra D."/>
            <person name="Gonzalez J."/>
            <person name="Henrissat B."/>
            <person name="Kuo A."/>
            <person name="Liang C."/>
            <person name="Lipzen A."/>
            <person name="Lutzoni F."/>
            <person name="Magnuson J."/>
            <person name="Mondo S."/>
            <person name="Nolan M."/>
            <person name="Ohm R."/>
            <person name="Pangilinan J."/>
            <person name="Park H.-J."/>
            <person name="Ramirez L."/>
            <person name="Alfaro M."/>
            <person name="Sun H."/>
            <person name="Tritt A."/>
            <person name="Yoshinaga Y."/>
            <person name="Zwiers L.-H."/>
            <person name="Turgeon B."/>
            <person name="Goodwin S."/>
            <person name="Spatafora J."/>
            <person name="Crous P."/>
            <person name="Grigoriev I."/>
        </authorList>
    </citation>
    <scope>NUCLEOTIDE SEQUENCE</scope>
    <source>
        <strain evidence="3">ATCC 16933</strain>
    </source>
</reference>
<gene>
    <name evidence="3" type="ORF">BDY21DRAFT_365718</name>
</gene>
<dbReference type="PANTHER" id="PTHR28094">
    <property type="entry name" value="MEIOTICALLY UP-REGULATED GENE 113 PROTEIN"/>
    <property type="match status" value="1"/>
</dbReference>
<dbReference type="EMBL" id="MU001688">
    <property type="protein sequence ID" value="KAF2455096.1"/>
    <property type="molecule type" value="Genomic_DNA"/>
</dbReference>